<accession>A0A0C2HIV1</accession>
<keyword evidence="2" id="KW-1185">Reference proteome</keyword>
<evidence type="ECO:0000313" key="1">
    <source>
        <dbReference type="EMBL" id="KIH69516.1"/>
    </source>
</evidence>
<gene>
    <name evidence="1" type="ORF">ANCDUO_00140</name>
</gene>
<protein>
    <submittedName>
        <fullName evidence="1">Uncharacterized protein</fullName>
    </submittedName>
</protein>
<dbReference type="AlphaFoldDB" id="A0A0C2HIV1"/>
<proteinExistence type="predicted"/>
<name>A0A0C2HIV1_9BILA</name>
<sequence length="91" mass="10692">MVRLLHEVLQGKIYNALRVPRADRIHWTTLARERDKWKEAGLLAPARYIRRSTGVKVQRRRVDEIRAAGDFPLQLRIGQNVHTPSYCFMQP</sequence>
<evidence type="ECO:0000313" key="2">
    <source>
        <dbReference type="Proteomes" id="UP000054047"/>
    </source>
</evidence>
<reference evidence="1 2" key="1">
    <citation type="submission" date="2013-12" db="EMBL/GenBank/DDBJ databases">
        <title>Draft genome of the parsitic nematode Ancylostoma duodenale.</title>
        <authorList>
            <person name="Mitreva M."/>
        </authorList>
    </citation>
    <scope>NUCLEOTIDE SEQUENCE [LARGE SCALE GENOMIC DNA]</scope>
    <source>
        <strain evidence="1 2">Zhejiang</strain>
    </source>
</reference>
<dbReference type="Proteomes" id="UP000054047">
    <property type="component" value="Unassembled WGS sequence"/>
</dbReference>
<organism evidence="1 2">
    <name type="scientific">Ancylostoma duodenale</name>
    <dbReference type="NCBI Taxonomy" id="51022"/>
    <lineage>
        <taxon>Eukaryota</taxon>
        <taxon>Metazoa</taxon>
        <taxon>Ecdysozoa</taxon>
        <taxon>Nematoda</taxon>
        <taxon>Chromadorea</taxon>
        <taxon>Rhabditida</taxon>
        <taxon>Rhabditina</taxon>
        <taxon>Rhabditomorpha</taxon>
        <taxon>Strongyloidea</taxon>
        <taxon>Ancylostomatidae</taxon>
        <taxon>Ancylostomatinae</taxon>
        <taxon>Ancylostoma</taxon>
    </lineage>
</organism>
<dbReference type="EMBL" id="KN726144">
    <property type="protein sequence ID" value="KIH69516.1"/>
    <property type="molecule type" value="Genomic_DNA"/>
</dbReference>